<evidence type="ECO:0000256" key="3">
    <source>
        <dbReference type="ARBA" id="ARBA00022475"/>
    </source>
</evidence>
<keyword evidence="3" id="KW-1003">Cell membrane</keyword>
<dbReference type="RefSeq" id="WP_120191883.1">
    <property type="nucleotide sequence ID" value="NZ_RAPK01000006.1"/>
</dbReference>
<dbReference type="SUPFAM" id="SSF53850">
    <property type="entry name" value="Periplasmic binding protein-like II"/>
    <property type="match status" value="2"/>
</dbReference>
<organism evidence="8 9">
    <name type="scientific">Sinobaca qinghaiensis</name>
    <dbReference type="NCBI Taxonomy" id="342944"/>
    <lineage>
        <taxon>Bacteria</taxon>
        <taxon>Bacillati</taxon>
        <taxon>Bacillota</taxon>
        <taxon>Bacilli</taxon>
        <taxon>Bacillales</taxon>
        <taxon>Sporolactobacillaceae</taxon>
        <taxon>Sinobaca</taxon>
    </lineage>
</organism>
<dbReference type="GO" id="GO:0031460">
    <property type="term" value="P:glycine betaine transport"/>
    <property type="evidence" value="ECO:0007669"/>
    <property type="project" value="TreeGrafter"/>
</dbReference>
<dbReference type="GO" id="GO:0015226">
    <property type="term" value="F:carnitine transmembrane transporter activity"/>
    <property type="evidence" value="ECO:0007669"/>
    <property type="project" value="TreeGrafter"/>
</dbReference>
<comment type="subcellular location">
    <subcellularLocation>
        <location evidence="1">Cell membrane</location>
    </subcellularLocation>
</comment>
<dbReference type="Gene3D" id="3.10.105.10">
    <property type="entry name" value="Dipeptide-binding Protein, Domain 3"/>
    <property type="match status" value="1"/>
</dbReference>
<accession>A0A419V8S2</accession>
<evidence type="ECO:0000256" key="1">
    <source>
        <dbReference type="ARBA" id="ARBA00004236"/>
    </source>
</evidence>
<dbReference type="GO" id="GO:0043190">
    <property type="term" value="C:ATP-binding cassette (ABC) transporter complex"/>
    <property type="evidence" value="ECO:0007669"/>
    <property type="project" value="InterPro"/>
</dbReference>
<feature type="domain" description="ABC-type glycine betaine transport system substrate-binding" evidence="7">
    <location>
        <begin position="212"/>
        <end position="312"/>
    </location>
</feature>
<keyword evidence="4" id="KW-0472">Membrane</keyword>
<evidence type="ECO:0000256" key="6">
    <source>
        <dbReference type="SAM" id="SignalP"/>
    </source>
</evidence>
<feature type="domain" description="ABC-type glycine betaine transport system substrate-binding" evidence="7">
    <location>
        <begin position="53"/>
        <end position="193"/>
    </location>
</feature>
<keyword evidence="2" id="KW-0813">Transport</keyword>
<evidence type="ECO:0000313" key="9">
    <source>
        <dbReference type="Proteomes" id="UP000285120"/>
    </source>
</evidence>
<evidence type="ECO:0000256" key="5">
    <source>
        <dbReference type="SAM" id="MobiDB-lite"/>
    </source>
</evidence>
<feature type="chain" id="PRO_5019235018" evidence="6">
    <location>
        <begin position="22"/>
        <end position="314"/>
    </location>
</feature>
<evidence type="ECO:0000256" key="4">
    <source>
        <dbReference type="ARBA" id="ARBA00023136"/>
    </source>
</evidence>
<reference evidence="8 9" key="1">
    <citation type="submission" date="2018-09" db="EMBL/GenBank/DDBJ databases">
        <title>Genomic Encyclopedia of Archaeal and Bacterial Type Strains, Phase II (KMG-II): from individual species to whole genera.</title>
        <authorList>
            <person name="Goeker M."/>
        </authorList>
    </citation>
    <scope>NUCLEOTIDE SEQUENCE [LARGE SCALE GENOMIC DNA]</scope>
    <source>
        <strain evidence="8 9">DSM 17008</strain>
    </source>
</reference>
<dbReference type="Gene3D" id="3.40.190.100">
    <property type="entry name" value="Glycine betaine-binding periplasmic protein, domain 2"/>
    <property type="match status" value="1"/>
</dbReference>
<dbReference type="Proteomes" id="UP000285120">
    <property type="component" value="Unassembled WGS sequence"/>
</dbReference>
<dbReference type="PROSITE" id="PS51257">
    <property type="entry name" value="PROKAR_LIPOPROTEIN"/>
    <property type="match status" value="1"/>
</dbReference>
<dbReference type="AlphaFoldDB" id="A0A419V8S2"/>
<protein>
    <submittedName>
        <fullName evidence="8">Glycine betaine/proline transport system substrate-binding protein</fullName>
    </submittedName>
</protein>
<dbReference type="GO" id="GO:0015871">
    <property type="term" value="P:choline transport"/>
    <property type="evidence" value="ECO:0007669"/>
    <property type="project" value="TreeGrafter"/>
</dbReference>
<name>A0A419V8S2_9BACL</name>
<sequence>MKKNFKYVGLTAGLSFTIALAACGGGGSDDSEEQESGSEGGESSEESAGGNIGEEMDYTITGIDAGAGVMAAAEQSIEDYGLDDWSLQSSSDAAMTSALDEAISNEEPIVITGWNPHWMFSVHDLKYLEDPEGSFGEAEDIHTIAREGLEEDAPEAYEVLDNFQWEGEQMEEVMLEIYNGAEPEEAARTWVDENEDVVSTWTEGVEEVDGEPLSLAFVAWDSEIASTNVVAQVLMDQGYEVETTPMEANIMFQAVAQGEQDAMVAAWLPATHEQYFSDYEDQFTDLGANLEGARIGLVVPEYVEADSIEDLASE</sequence>
<gene>
    <name evidence="8" type="ORF">ATL39_0704</name>
</gene>
<comment type="caution">
    <text evidence="8">The sequence shown here is derived from an EMBL/GenBank/DDBJ whole genome shotgun (WGS) entry which is preliminary data.</text>
</comment>
<dbReference type="GO" id="GO:0005275">
    <property type="term" value="F:amine transmembrane transporter activity"/>
    <property type="evidence" value="ECO:0007669"/>
    <property type="project" value="TreeGrafter"/>
</dbReference>
<feature type="signal peptide" evidence="6">
    <location>
        <begin position="1"/>
        <end position="21"/>
    </location>
</feature>
<evidence type="ECO:0000259" key="7">
    <source>
        <dbReference type="Pfam" id="PF04069"/>
    </source>
</evidence>
<keyword evidence="9" id="KW-1185">Reference proteome</keyword>
<dbReference type="PANTHER" id="PTHR47737">
    <property type="entry name" value="GLYCINE BETAINE/PROLINE BETAINE TRANSPORT SYSTEM PERMEASE PROTEIN PROW"/>
    <property type="match status" value="1"/>
</dbReference>
<dbReference type="PANTHER" id="PTHR47737:SF1">
    <property type="entry name" value="GLYCINE BETAINE_PROLINE BETAINE TRANSPORT SYSTEM PERMEASE PROTEIN PROW"/>
    <property type="match status" value="1"/>
</dbReference>
<dbReference type="EMBL" id="RAPK01000006">
    <property type="protein sequence ID" value="RKD76485.1"/>
    <property type="molecule type" value="Genomic_DNA"/>
</dbReference>
<feature type="region of interest" description="Disordered" evidence="5">
    <location>
        <begin position="24"/>
        <end position="52"/>
    </location>
</feature>
<evidence type="ECO:0000256" key="2">
    <source>
        <dbReference type="ARBA" id="ARBA00022448"/>
    </source>
</evidence>
<dbReference type="InterPro" id="IPR007210">
    <property type="entry name" value="ABC_Gly_betaine_transp_sub-bd"/>
</dbReference>
<evidence type="ECO:0000313" key="8">
    <source>
        <dbReference type="EMBL" id="RKD76485.1"/>
    </source>
</evidence>
<proteinExistence type="predicted"/>
<dbReference type="Pfam" id="PF04069">
    <property type="entry name" value="OpuAC"/>
    <property type="match status" value="2"/>
</dbReference>
<keyword evidence="6" id="KW-0732">Signal</keyword>
<dbReference type="OrthoDB" id="9787902at2"/>